<gene>
    <name evidence="2" type="ORF">BN980_GECA15s03101g</name>
</gene>
<feature type="compositionally biased region" description="Low complexity" evidence="1">
    <location>
        <begin position="83"/>
        <end position="93"/>
    </location>
</feature>
<sequence>MLSVSQSVMKFFSIQNTVCDASIDNDNYKIVPKSILKVSTIMRNPAFSSMESTLIPHSPDDSVVGRFHEIHNNRSPSQATPLSPSFAASSSKSSDSKPLRQVVRFSQSFSSGRSPSRRASGPILVQLQIYDEETPTAHIAHHNCVSKRQVSTGFFTIWSRNLQRRFENHRRLKFGRKTNYQEQMQHNQFSHKMYF</sequence>
<keyword evidence="3" id="KW-1185">Reference proteome</keyword>
<feature type="compositionally biased region" description="Polar residues" evidence="1">
    <location>
        <begin position="73"/>
        <end position="82"/>
    </location>
</feature>
<evidence type="ECO:0000313" key="2">
    <source>
        <dbReference type="EMBL" id="CDO56565.1"/>
    </source>
</evidence>
<evidence type="ECO:0000256" key="1">
    <source>
        <dbReference type="SAM" id="MobiDB-lite"/>
    </source>
</evidence>
<dbReference type="Proteomes" id="UP000242525">
    <property type="component" value="Unassembled WGS sequence"/>
</dbReference>
<reference evidence="2" key="1">
    <citation type="submission" date="2014-03" db="EMBL/GenBank/DDBJ databases">
        <authorList>
            <person name="Casaregola S."/>
        </authorList>
    </citation>
    <scope>NUCLEOTIDE SEQUENCE [LARGE SCALE GENOMIC DNA]</scope>
    <source>
        <strain evidence="2">CLIB 918</strain>
    </source>
</reference>
<protein>
    <submittedName>
        <fullName evidence="2">Uncharacterized protein</fullName>
    </submittedName>
</protein>
<name>A0A0J9XGY2_GEOCN</name>
<feature type="region of interest" description="Disordered" evidence="1">
    <location>
        <begin position="72"/>
        <end position="99"/>
    </location>
</feature>
<dbReference type="AlphaFoldDB" id="A0A0J9XGY2"/>
<organism evidence="2 3">
    <name type="scientific">Geotrichum candidum</name>
    <name type="common">Oospora lactis</name>
    <name type="synonym">Dipodascus geotrichum</name>
    <dbReference type="NCBI Taxonomy" id="1173061"/>
    <lineage>
        <taxon>Eukaryota</taxon>
        <taxon>Fungi</taxon>
        <taxon>Dikarya</taxon>
        <taxon>Ascomycota</taxon>
        <taxon>Saccharomycotina</taxon>
        <taxon>Dipodascomycetes</taxon>
        <taxon>Dipodascales</taxon>
        <taxon>Dipodascaceae</taxon>
        <taxon>Geotrichum</taxon>
    </lineage>
</organism>
<proteinExistence type="predicted"/>
<evidence type="ECO:0000313" key="3">
    <source>
        <dbReference type="Proteomes" id="UP000242525"/>
    </source>
</evidence>
<dbReference type="EMBL" id="CCBN010000015">
    <property type="protein sequence ID" value="CDO56565.1"/>
    <property type="molecule type" value="Genomic_DNA"/>
</dbReference>
<accession>A0A0J9XGY2</accession>
<comment type="caution">
    <text evidence="2">The sequence shown here is derived from an EMBL/GenBank/DDBJ whole genome shotgun (WGS) entry which is preliminary data.</text>
</comment>